<evidence type="ECO:0000256" key="2">
    <source>
        <dbReference type="ARBA" id="ARBA00023125"/>
    </source>
</evidence>
<accession>A0A423WBH3</accession>
<dbReference type="OrthoDB" id="3477330at2759"/>
<dbReference type="GO" id="GO:0000981">
    <property type="term" value="F:DNA-binding transcription factor activity, RNA polymerase II-specific"/>
    <property type="evidence" value="ECO:0007669"/>
    <property type="project" value="InterPro"/>
</dbReference>
<evidence type="ECO:0000256" key="1">
    <source>
        <dbReference type="ARBA" id="ARBA00023015"/>
    </source>
</evidence>
<dbReference type="EMBL" id="LJZO01000008">
    <property type="protein sequence ID" value="ROW00608.1"/>
    <property type="molecule type" value="Genomic_DNA"/>
</dbReference>
<dbReference type="SUPFAM" id="SSF57701">
    <property type="entry name" value="Zn2/Cys6 DNA-binding domain"/>
    <property type="match status" value="1"/>
</dbReference>
<dbReference type="InterPro" id="IPR036864">
    <property type="entry name" value="Zn2-C6_fun-type_DNA-bd_sf"/>
</dbReference>
<evidence type="ECO:0000259" key="5">
    <source>
        <dbReference type="PROSITE" id="PS50048"/>
    </source>
</evidence>
<keyword evidence="4" id="KW-0539">Nucleus</keyword>
<dbReference type="Pfam" id="PF00172">
    <property type="entry name" value="Zn_clus"/>
    <property type="match status" value="1"/>
</dbReference>
<dbReference type="InterPro" id="IPR021858">
    <property type="entry name" value="Fun_TF"/>
</dbReference>
<dbReference type="PANTHER" id="PTHR31069:SF32">
    <property type="entry name" value="ARGININE METABOLISM REGULATION PROTEIN II"/>
    <property type="match status" value="1"/>
</dbReference>
<organism evidence="6 7">
    <name type="scientific">Cytospora chrysosperma</name>
    <name type="common">Cytospora canker fungus</name>
    <name type="synonym">Sphaeria chrysosperma</name>
    <dbReference type="NCBI Taxonomy" id="252740"/>
    <lineage>
        <taxon>Eukaryota</taxon>
        <taxon>Fungi</taxon>
        <taxon>Dikarya</taxon>
        <taxon>Ascomycota</taxon>
        <taxon>Pezizomycotina</taxon>
        <taxon>Sordariomycetes</taxon>
        <taxon>Sordariomycetidae</taxon>
        <taxon>Diaporthales</taxon>
        <taxon>Cytosporaceae</taxon>
        <taxon>Cytospora</taxon>
    </lineage>
</organism>
<dbReference type="GO" id="GO:0003677">
    <property type="term" value="F:DNA binding"/>
    <property type="evidence" value="ECO:0007669"/>
    <property type="project" value="UniProtKB-KW"/>
</dbReference>
<reference evidence="6 7" key="1">
    <citation type="submission" date="2015-09" db="EMBL/GenBank/DDBJ databases">
        <title>Host preference determinants of Valsa canker pathogens revealed by comparative genomics.</title>
        <authorList>
            <person name="Yin Z."/>
            <person name="Huang L."/>
        </authorList>
    </citation>
    <scope>NUCLEOTIDE SEQUENCE [LARGE SCALE GENOMIC DNA]</scope>
    <source>
        <strain evidence="6 7">YSFL</strain>
    </source>
</reference>
<dbReference type="PROSITE" id="PS50048">
    <property type="entry name" value="ZN2_CY6_FUNGAL_2"/>
    <property type="match status" value="1"/>
</dbReference>
<evidence type="ECO:0000313" key="7">
    <source>
        <dbReference type="Proteomes" id="UP000284375"/>
    </source>
</evidence>
<sequence length="665" mass="74095">MASGASSFLETTTSPTRTRSFGGCATCRGRHVKCDEGRPFCASCVRSGILCKGYENSIVFDSADGLATTAPGSVQYRRPILTELERKRMSEQLTASVPPKLALEFLSQLDEECESSAGCVDLQINRGPFAAFRVHMEGCDDAVPIVPDGPSGLSLLSDGAGGDSIVEGMMRFDDGDLLSPGFGCLSQEAEDTTCQLDKPARLPATTAVQHLESGTLVSDRIQEVCDGDMSIPGIEDFDLSPYPTTRGYTYGPSPAASYYVGAVASDPSISSNMSISNTIPPDAVFLLRHYSTTLISLLTSLRHSKTPWHILFLPFVKHTLVSLTLGEIPGHSDLCAFYGTLAISAFSLGGLFGSATWQEKGTSFKQQAREHARLMLRTAYVTPKVAKYKSILMALLIMVRVSIISGNRDQADCYLLESEKFIRLRGLPRKTKSRKMRLLHHCYAMERLLHETTFISGSNSKHRQHVRISVASSGLVAYGQDSMTFRLPDWRNFDQLMLEVKGQELGENDLHLEHPGIWPASLYGEIFGIPEEWVLLLSLVIRLGYEKDATENNSVTEPLALKDFLIRANSIEKRITQLYRLRQCDSSDNTIGPDTQPSRPRLAQMLDAMLDGLMIYFYRRIYNADSSILQPFVKRIRDYILTRDDDREEYKEVKIREERMEIPRR</sequence>
<dbReference type="Pfam" id="PF11951">
    <property type="entry name" value="Fungal_trans_2"/>
    <property type="match status" value="1"/>
</dbReference>
<dbReference type="STRING" id="252740.A0A423WBH3"/>
<dbReference type="Proteomes" id="UP000284375">
    <property type="component" value="Unassembled WGS sequence"/>
</dbReference>
<gene>
    <name evidence="6" type="ORF">VSDG_03179</name>
</gene>
<dbReference type="GO" id="GO:0008270">
    <property type="term" value="F:zinc ion binding"/>
    <property type="evidence" value="ECO:0007669"/>
    <property type="project" value="InterPro"/>
</dbReference>
<dbReference type="InterPro" id="IPR001138">
    <property type="entry name" value="Zn2Cys6_DnaBD"/>
</dbReference>
<evidence type="ECO:0000313" key="6">
    <source>
        <dbReference type="EMBL" id="ROW00608.1"/>
    </source>
</evidence>
<dbReference type="SMART" id="SM00066">
    <property type="entry name" value="GAL4"/>
    <property type="match status" value="1"/>
</dbReference>
<dbReference type="Gene3D" id="4.10.240.10">
    <property type="entry name" value="Zn(2)-C6 fungal-type DNA-binding domain"/>
    <property type="match status" value="1"/>
</dbReference>
<keyword evidence="3" id="KW-0804">Transcription</keyword>
<evidence type="ECO:0000256" key="3">
    <source>
        <dbReference type="ARBA" id="ARBA00023163"/>
    </source>
</evidence>
<keyword evidence="7" id="KW-1185">Reference proteome</keyword>
<keyword evidence="2" id="KW-0238">DNA-binding</keyword>
<dbReference type="PANTHER" id="PTHR31069">
    <property type="entry name" value="OLEATE-ACTIVATED TRANSCRIPTION FACTOR 1-RELATED"/>
    <property type="match status" value="1"/>
</dbReference>
<evidence type="ECO:0000256" key="4">
    <source>
        <dbReference type="ARBA" id="ARBA00023242"/>
    </source>
</evidence>
<dbReference type="PROSITE" id="PS00463">
    <property type="entry name" value="ZN2_CY6_FUNGAL_1"/>
    <property type="match status" value="1"/>
</dbReference>
<feature type="domain" description="Zn(2)-C6 fungal-type" evidence="5">
    <location>
        <begin position="23"/>
        <end position="51"/>
    </location>
</feature>
<dbReference type="AlphaFoldDB" id="A0A423WBH3"/>
<protein>
    <recommendedName>
        <fullName evidence="5">Zn(2)-C6 fungal-type domain-containing protein</fullName>
    </recommendedName>
</protein>
<proteinExistence type="predicted"/>
<keyword evidence="1" id="KW-0805">Transcription regulation</keyword>
<name>A0A423WBH3_CYTCH</name>
<dbReference type="InterPro" id="IPR050675">
    <property type="entry name" value="OAF3"/>
</dbReference>
<comment type="caution">
    <text evidence="6">The sequence shown here is derived from an EMBL/GenBank/DDBJ whole genome shotgun (WGS) entry which is preliminary data.</text>
</comment>
<dbReference type="CDD" id="cd00067">
    <property type="entry name" value="GAL4"/>
    <property type="match status" value="1"/>
</dbReference>